<evidence type="ECO:0000256" key="8">
    <source>
        <dbReference type="ARBA" id="ARBA00048679"/>
    </source>
</evidence>
<dbReference type="PANTHER" id="PTHR24346">
    <property type="entry name" value="MAP/MICROTUBULE AFFINITY-REGULATING KINASE"/>
    <property type="match status" value="1"/>
</dbReference>
<proteinExistence type="predicted"/>
<gene>
    <name evidence="10" type="ORF">Cadr_000009035</name>
</gene>
<accession>A0A5N4DKK5</accession>
<reference evidence="10 11" key="1">
    <citation type="journal article" date="2019" name="Mol. Ecol. Resour.">
        <title>Improving Illumina assemblies with Hi-C and long reads: an example with the North African dromedary.</title>
        <authorList>
            <person name="Elbers J.P."/>
            <person name="Rogers M.F."/>
            <person name="Perelman P.L."/>
            <person name="Proskuryakova A.A."/>
            <person name="Serdyukova N.A."/>
            <person name="Johnson W.E."/>
            <person name="Horin P."/>
            <person name="Corander J."/>
            <person name="Murphy D."/>
            <person name="Burger P.A."/>
        </authorList>
    </citation>
    <scope>NUCLEOTIDE SEQUENCE [LARGE SCALE GENOMIC DNA]</scope>
    <source>
        <strain evidence="10">Drom800</strain>
        <tissue evidence="10">Blood</tissue>
    </source>
</reference>
<dbReference type="GO" id="GO:0035556">
    <property type="term" value="P:intracellular signal transduction"/>
    <property type="evidence" value="ECO:0007669"/>
    <property type="project" value="TreeGrafter"/>
</dbReference>
<dbReference type="EMBL" id="JWIN03000011">
    <property type="protein sequence ID" value="KAB1271597.1"/>
    <property type="molecule type" value="Genomic_DNA"/>
</dbReference>
<evidence type="ECO:0000313" key="11">
    <source>
        <dbReference type="Proteomes" id="UP000299084"/>
    </source>
</evidence>
<dbReference type="Pfam" id="PF00069">
    <property type="entry name" value="Pkinase"/>
    <property type="match status" value="1"/>
</dbReference>
<comment type="catalytic activity">
    <reaction evidence="8">
        <text>L-seryl-[protein] + ATP = O-phospho-L-seryl-[protein] + ADP + H(+)</text>
        <dbReference type="Rhea" id="RHEA:17989"/>
        <dbReference type="Rhea" id="RHEA-COMP:9863"/>
        <dbReference type="Rhea" id="RHEA-COMP:11604"/>
        <dbReference type="ChEBI" id="CHEBI:15378"/>
        <dbReference type="ChEBI" id="CHEBI:29999"/>
        <dbReference type="ChEBI" id="CHEBI:30616"/>
        <dbReference type="ChEBI" id="CHEBI:83421"/>
        <dbReference type="ChEBI" id="CHEBI:456216"/>
        <dbReference type="EC" id="2.7.11.1"/>
    </reaction>
</comment>
<evidence type="ECO:0000256" key="2">
    <source>
        <dbReference type="ARBA" id="ARBA00022527"/>
    </source>
</evidence>
<dbReference type="AlphaFoldDB" id="A0A5N4DKK5"/>
<keyword evidence="6" id="KW-0067">ATP-binding</keyword>
<dbReference type="GO" id="GO:0050321">
    <property type="term" value="F:tau-protein kinase activity"/>
    <property type="evidence" value="ECO:0007669"/>
    <property type="project" value="TreeGrafter"/>
</dbReference>
<evidence type="ECO:0000256" key="3">
    <source>
        <dbReference type="ARBA" id="ARBA00022679"/>
    </source>
</evidence>
<keyword evidence="5 10" id="KW-0418">Kinase</keyword>
<keyword evidence="4" id="KW-0547">Nucleotide-binding</keyword>
<evidence type="ECO:0000256" key="6">
    <source>
        <dbReference type="ARBA" id="ARBA00022840"/>
    </source>
</evidence>
<evidence type="ECO:0000259" key="9">
    <source>
        <dbReference type="PROSITE" id="PS50011"/>
    </source>
</evidence>
<feature type="domain" description="Protein kinase" evidence="9">
    <location>
        <begin position="1"/>
        <end position="74"/>
    </location>
</feature>
<dbReference type="Gene3D" id="1.10.510.10">
    <property type="entry name" value="Transferase(Phosphotransferase) domain 1"/>
    <property type="match status" value="1"/>
</dbReference>
<name>A0A5N4DKK5_CAMDR</name>
<evidence type="ECO:0000256" key="7">
    <source>
        <dbReference type="ARBA" id="ARBA00047899"/>
    </source>
</evidence>
<dbReference type="EC" id="2.7.11.1" evidence="1"/>
<protein>
    <recommendedName>
        <fullName evidence="1">non-specific serine/threonine protein kinase</fullName>
        <ecNumber evidence="1">2.7.11.1</ecNumber>
    </recommendedName>
</protein>
<evidence type="ECO:0000256" key="1">
    <source>
        <dbReference type="ARBA" id="ARBA00012513"/>
    </source>
</evidence>
<comment type="caution">
    <text evidence="10">The sequence shown here is derived from an EMBL/GenBank/DDBJ whole genome shotgun (WGS) entry which is preliminary data.</text>
</comment>
<evidence type="ECO:0000256" key="4">
    <source>
        <dbReference type="ARBA" id="ARBA00022741"/>
    </source>
</evidence>
<evidence type="ECO:0000313" key="10">
    <source>
        <dbReference type="EMBL" id="KAB1271597.1"/>
    </source>
</evidence>
<dbReference type="GO" id="GO:0005737">
    <property type="term" value="C:cytoplasm"/>
    <property type="evidence" value="ECO:0007669"/>
    <property type="project" value="TreeGrafter"/>
</dbReference>
<evidence type="ECO:0000256" key="5">
    <source>
        <dbReference type="ARBA" id="ARBA00022777"/>
    </source>
</evidence>
<sequence>MKRKEAGRKFHWKVSAVQWCHQKWIVYSDQKAENLLLGANTNIKIADSGFSNKFTFGNQMHNFCGNKFAAPEPF</sequence>
<keyword evidence="11" id="KW-1185">Reference proteome</keyword>
<dbReference type="SUPFAM" id="SSF56112">
    <property type="entry name" value="Protein kinase-like (PK-like)"/>
    <property type="match status" value="1"/>
</dbReference>
<dbReference type="InterPro" id="IPR000719">
    <property type="entry name" value="Prot_kinase_dom"/>
</dbReference>
<dbReference type="Proteomes" id="UP000299084">
    <property type="component" value="Unassembled WGS sequence"/>
</dbReference>
<comment type="catalytic activity">
    <reaction evidence="7">
        <text>L-threonyl-[protein] + ATP = O-phospho-L-threonyl-[protein] + ADP + H(+)</text>
        <dbReference type="Rhea" id="RHEA:46608"/>
        <dbReference type="Rhea" id="RHEA-COMP:11060"/>
        <dbReference type="Rhea" id="RHEA-COMP:11605"/>
        <dbReference type="ChEBI" id="CHEBI:15378"/>
        <dbReference type="ChEBI" id="CHEBI:30013"/>
        <dbReference type="ChEBI" id="CHEBI:30616"/>
        <dbReference type="ChEBI" id="CHEBI:61977"/>
        <dbReference type="ChEBI" id="CHEBI:456216"/>
        <dbReference type="EC" id="2.7.11.1"/>
    </reaction>
</comment>
<dbReference type="PROSITE" id="PS50011">
    <property type="entry name" value="PROTEIN_KINASE_DOM"/>
    <property type="match status" value="1"/>
</dbReference>
<keyword evidence="3" id="KW-0808">Transferase</keyword>
<organism evidence="10 11">
    <name type="scientific">Camelus dromedarius</name>
    <name type="common">Dromedary</name>
    <name type="synonym">Arabian camel</name>
    <dbReference type="NCBI Taxonomy" id="9838"/>
    <lineage>
        <taxon>Eukaryota</taxon>
        <taxon>Metazoa</taxon>
        <taxon>Chordata</taxon>
        <taxon>Craniata</taxon>
        <taxon>Vertebrata</taxon>
        <taxon>Euteleostomi</taxon>
        <taxon>Mammalia</taxon>
        <taxon>Eutheria</taxon>
        <taxon>Laurasiatheria</taxon>
        <taxon>Artiodactyla</taxon>
        <taxon>Tylopoda</taxon>
        <taxon>Camelidae</taxon>
        <taxon>Camelus</taxon>
    </lineage>
</organism>
<dbReference type="GO" id="GO:0005524">
    <property type="term" value="F:ATP binding"/>
    <property type="evidence" value="ECO:0007669"/>
    <property type="project" value="UniProtKB-KW"/>
</dbReference>
<dbReference type="InterPro" id="IPR011009">
    <property type="entry name" value="Kinase-like_dom_sf"/>
</dbReference>
<dbReference type="GO" id="GO:0000226">
    <property type="term" value="P:microtubule cytoskeleton organization"/>
    <property type="evidence" value="ECO:0007669"/>
    <property type="project" value="TreeGrafter"/>
</dbReference>
<dbReference type="PANTHER" id="PTHR24346:SF56">
    <property type="entry name" value="SERINE_THREONINE-PROTEIN KINASE MARK2"/>
    <property type="match status" value="1"/>
</dbReference>
<keyword evidence="2" id="KW-0723">Serine/threonine-protein kinase</keyword>